<accession>A0A8J3BSR7</accession>
<comment type="caution">
    <text evidence="1">The sequence shown here is derived from an EMBL/GenBank/DDBJ whole genome shotgun (WGS) entry which is preliminary data.</text>
</comment>
<reference evidence="1" key="2">
    <citation type="submission" date="2020-09" db="EMBL/GenBank/DDBJ databases">
        <authorList>
            <person name="Sun Q."/>
            <person name="Ohkuma M."/>
        </authorList>
    </citation>
    <scope>NUCLEOTIDE SEQUENCE</scope>
    <source>
        <strain evidence="1">JCM 3091</strain>
    </source>
</reference>
<proteinExistence type="predicted"/>
<dbReference type="Pfam" id="PF13385">
    <property type="entry name" value="Laminin_G_3"/>
    <property type="match status" value="1"/>
</dbReference>
<evidence type="ECO:0000313" key="1">
    <source>
        <dbReference type="EMBL" id="GGK25309.1"/>
    </source>
</evidence>
<evidence type="ECO:0008006" key="3">
    <source>
        <dbReference type="Google" id="ProtNLM"/>
    </source>
</evidence>
<dbReference type="EMBL" id="BMQC01000005">
    <property type="protein sequence ID" value="GGK25309.1"/>
    <property type="molecule type" value="Genomic_DNA"/>
</dbReference>
<dbReference type="Proteomes" id="UP000662200">
    <property type="component" value="Unassembled WGS sequence"/>
</dbReference>
<name>A0A8J3BSR7_9ACTN</name>
<dbReference type="RefSeq" id="WP_189113715.1">
    <property type="nucleotide sequence ID" value="NZ_BMQC01000005.1"/>
</dbReference>
<organism evidence="1 2">
    <name type="scientific">Pilimelia terevasa</name>
    <dbReference type="NCBI Taxonomy" id="53372"/>
    <lineage>
        <taxon>Bacteria</taxon>
        <taxon>Bacillati</taxon>
        <taxon>Actinomycetota</taxon>
        <taxon>Actinomycetes</taxon>
        <taxon>Micromonosporales</taxon>
        <taxon>Micromonosporaceae</taxon>
        <taxon>Pilimelia</taxon>
    </lineage>
</organism>
<evidence type="ECO:0000313" key="2">
    <source>
        <dbReference type="Proteomes" id="UP000662200"/>
    </source>
</evidence>
<reference evidence="1" key="1">
    <citation type="journal article" date="2014" name="Int. J. Syst. Evol. Microbiol.">
        <title>Complete genome sequence of Corynebacterium casei LMG S-19264T (=DSM 44701T), isolated from a smear-ripened cheese.</title>
        <authorList>
            <consortium name="US DOE Joint Genome Institute (JGI-PGF)"/>
            <person name="Walter F."/>
            <person name="Albersmeier A."/>
            <person name="Kalinowski J."/>
            <person name="Ruckert C."/>
        </authorList>
    </citation>
    <scope>NUCLEOTIDE SEQUENCE</scope>
    <source>
        <strain evidence="1">JCM 3091</strain>
    </source>
</reference>
<dbReference type="InterPro" id="IPR013320">
    <property type="entry name" value="ConA-like_dom_sf"/>
</dbReference>
<keyword evidence="2" id="KW-1185">Reference proteome</keyword>
<sequence>MRTFQTGKVLTPGAASSRRGRGAAAALLASALAAVGVLPAGPAQAAPRQVARWSFDSAAAPMTYRDSTGNGHTLRPLTRHGGRAVPVLHAPGRALLFPWPCAGAGVECPKAALTTAGTADLNPGTAAIRYSALVKLPLYRRGTPQVVLTKGYGNAGGSYKMQLDPRGIPGCILFRTGTGEVYGAGAGPTVADSVWHRIECLRDRTALVLLVDGVQRQRSPIPRALSVANAAPLVVGARNTHDRNDQFNGYLDDVRITIG</sequence>
<protein>
    <recommendedName>
        <fullName evidence="3">Concanavalin A-like lectin/glucanase superfamily protein</fullName>
    </recommendedName>
</protein>
<dbReference type="AlphaFoldDB" id="A0A8J3BSR7"/>
<dbReference type="Gene3D" id="2.60.120.200">
    <property type="match status" value="1"/>
</dbReference>
<dbReference type="SUPFAM" id="SSF49899">
    <property type="entry name" value="Concanavalin A-like lectins/glucanases"/>
    <property type="match status" value="1"/>
</dbReference>
<gene>
    <name evidence="1" type="ORF">GCM10010124_17320</name>
</gene>